<keyword evidence="1" id="KW-0547">Nucleotide-binding</keyword>
<dbReference type="Gene3D" id="3.40.50.300">
    <property type="entry name" value="P-loop containing nucleotide triphosphate hydrolases"/>
    <property type="match status" value="1"/>
</dbReference>
<dbReference type="RefSeq" id="WP_255932175.1">
    <property type="nucleotide sequence ID" value="NZ_JANFNH010000054.1"/>
</dbReference>
<dbReference type="InterPro" id="IPR027417">
    <property type="entry name" value="P-loop_NTPase"/>
</dbReference>
<sequence length="423" mass="43876">MNLRILPAIGDPDTARATSTLLSQLPGAEPAVPVADSTALLGTLAASGADELPEVVLVHDRVGPLPALELVREVALRFPTVGVVLLCADHGPALYSAAMDAGARGVIGLPLSYEELAPRIQSAAAWATGVRRHLGAAEETYAGGTVVTVSGAKGGVGATVTAVQLALAARASGKSVALADMDLQTGDVASYLDVRFRRSIADLAEINDVSARVLADAMFTHGSGIALLLSPAEGEQGEAVTDRAARQVVTALRARFDVVLIDCGSQLSGASAVAVEMADTALLVTTPDVVAVRATKRTVRLWDRLQVRKPQDTCVVVNRYSRHTEIQPALIERITGTRAARSTVPAAFKELQAVVDSGRMHELDSRSTVKQALWSLAAELGIAGGQGHGGPTAPERTAHRLGRRAERRALGRGTDNAATGGGS</sequence>
<dbReference type="Gene3D" id="3.40.50.2300">
    <property type="match status" value="1"/>
</dbReference>
<comment type="caution">
    <text evidence="3">Lacks conserved residue(s) required for the propagation of feature annotation.</text>
</comment>
<evidence type="ECO:0000313" key="6">
    <source>
        <dbReference type="EMBL" id="MCQ4046017.1"/>
    </source>
</evidence>
<dbReference type="InterPro" id="IPR011006">
    <property type="entry name" value="CheY-like_superfamily"/>
</dbReference>
<dbReference type="PANTHER" id="PTHR43384">
    <property type="entry name" value="SEPTUM SITE-DETERMINING PROTEIN MIND HOMOLOG, CHLOROPLASTIC-RELATED"/>
    <property type="match status" value="1"/>
</dbReference>
<dbReference type="SUPFAM" id="SSF52540">
    <property type="entry name" value="P-loop containing nucleoside triphosphate hydrolases"/>
    <property type="match status" value="1"/>
</dbReference>
<dbReference type="PANTHER" id="PTHR43384:SF6">
    <property type="entry name" value="SEPTUM SITE-DETERMINING PROTEIN MIND HOMOLOG, CHLOROPLASTIC"/>
    <property type="match status" value="1"/>
</dbReference>
<dbReference type="Pfam" id="PF13614">
    <property type="entry name" value="AAA_31"/>
    <property type="match status" value="1"/>
</dbReference>
<name>A0ABT1PKY5_9ACTN</name>
<evidence type="ECO:0000256" key="3">
    <source>
        <dbReference type="PROSITE-ProRule" id="PRU00169"/>
    </source>
</evidence>
<dbReference type="InterPro" id="IPR001789">
    <property type="entry name" value="Sig_transdc_resp-reg_receiver"/>
</dbReference>
<gene>
    <name evidence="6" type="ORF">NON19_29240</name>
</gene>
<keyword evidence="7" id="KW-1185">Reference proteome</keyword>
<dbReference type="InterPro" id="IPR050625">
    <property type="entry name" value="ParA/MinD_ATPase"/>
</dbReference>
<evidence type="ECO:0000256" key="1">
    <source>
        <dbReference type="ARBA" id="ARBA00022741"/>
    </source>
</evidence>
<keyword evidence="2" id="KW-0067">ATP-binding</keyword>
<evidence type="ECO:0000313" key="7">
    <source>
        <dbReference type="Proteomes" id="UP001206206"/>
    </source>
</evidence>
<evidence type="ECO:0000256" key="4">
    <source>
        <dbReference type="SAM" id="MobiDB-lite"/>
    </source>
</evidence>
<reference evidence="6 7" key="1">
    <citation type="submission" date="2022-06" db="EMBL/GenBank/DDBJ databases">
        <title>Draft genome sequence of type strain Streptomyces rubrisoli DSM 42083.</title>
        <authorList>
            <person name="Duangmal K."/>
            <person name="Klaysubun C."/>
        </authorList>
    </citation>
    <scope>NUCLEOTIDE SEQUENCE [LARGE SCALE GENOMIC DNA]</scope>
    <source>
        <strain evidence="6 7">DSM 42083</strain>
    </source>
</reference>
<dbReference type="InterPro" id="IPR025669">
    <property type="entry name" value="AAA_dom"/>
</dbReference>
<evidence type="ECO:0000259" key="5">
    <source>
        <dbReference type="PROSITE" id="PS50110"/>
    </source>
</evidence>
<evidence type="ECO:0000256" key="2">
    <source>
        <dbReference type="ARBA" id="ARBA00022840"/>
    </source>
</evidence>
<dbReference type="PROSITE" id="PS50110">
    <property type="entry name" value="RESPONSE_REGULATORY"/>
    <property type="match status" value="1"/>
</dbReference>
<proteinExistence type="predicted"/>
<accession>A0ABT1PKY5</accession>
<organism evidence="6 7">
    <name type="scientific">Streptantibioticus rubrisoli</name>
    <dbReference type="NCBI Taxonomy" id="1387313"/>
    <lineage>
        <taxon>Bacteria</taxon>
        <taxon>Bacillati</taxon>
        <taxon>Actinomycetota</taxon>
        <taxon>Actinomycetes</taxon>
        <taxon>Kitasatosporales</taxon>
        <taxon>Streptomycetaceae</taxon>
        <taxon>Streptantibioticus</taxon>
    </lineage>
</organism>
<feature type="region of interest" description="Disordered" evidence="4">
    <location>
        <begin position="384"/>
        <end position="423"/>
    </location>
</feature>
<comment type="caution">
    <text evidence="6">The sequence shown here is derived from an EMBL/GenBank/DDBJ whole genome shotgun (WGS) entry which is preliminary data.</text>
</comment>
<feature type="domain" description="Response regulatory" evidence="5">
    <location>
        <begin position="4"/>
        <end position="124"/>
    </location>
</feature>
<dbReference type="Proteomes" id="UP001206206">
    <property type="component" value="Unassembled WGS sequence"/>
</dbReference>
<dbReference type="EMBL" id="JANFNH010000054">
    <property type="protein sequence ID" value="MCQ4046017.1"/>
    <property type="molecule type" value="Genomic_DNA"/>
</dbReference>
<dbReference type="SUPFAM" id="SSF52172">
    <property type="entry name" value="CheY-like"/>
    <property type="match status" value="1"/>
</dbReference>
<protein>
    <submittedName>
        <fullName evidence="6">AAA family ATPase</fullName>
    </submittedName>
</protein>